<keyword evidence="2" id="KW-1185">Reference proteome</keyword>
<protein>
    <submittedName>
        <fullName evidence="1">Tetratricopeptide (TPR) repeat protein</fullName>
    </submittedName>
</protein>
<proteinExistence type="predicted"/>
<dbReference type="SUPFAM" id="SSF48452">
    <property type="entry name" value="TPR-like"/>
    <property type="match status" value="1"/>
</dbReference>
<dbReference type="RefSeq" id="WP_184232670.1">
    <property type="nucleotide sequence ID" value="NZ_JACHMJ010000001.1"/>
</dbReference>
<organism evidence="1 2">
    <name type="scientific">Conyzicola lurida</name>
    <dbReference type="NCBI Taxonomy" id="1172621"/>
    <lineage>
        <taxon>Bacteria</taxon>
        <taxon>Bacillati</taxon>
        <taxon>Actinomycetota</taxon>
        <taxon>Actinomycetes</taxon>
        <taxon>Micrococcales</taxon>
        <taxon>Microbacteriaceae</taxon>
        <taxon>Conyzicola</taxon>
    </lineage>
</organism>
<sequence>MAIVLGYDPTTLREQVDPVALEERLEELGELRSAAALDEKVGLLRLAGKLDEAWDIANQAVRQARFGGDREMLALARVRRAQVQQALGKLEPALADLTDCVNEAHAHDWSATEAFALQQRGRVNFDMEDYDAARRDFSDALKVHVRIKSSPDEVDAAMIAIQITETFIDGAGS</sequence>
<dbReference type="Proteomes" id="UP000536685">
    <property type="component" value="Unassembled WGS sequence"/>
</dbReference>
<name>A0A841AJC9_9MICO</name>
<evidence type="ECO:0000313" key="2">
    <source>
        <dbReference type="Proteomes" id="UP000536685"/>
    </source>
</evidence>
<dbReference type="EMBL" id="JACHMJ010000001">
    <property type="protein sequence ID" value="MBB5841793.1"/>
    <property type="molecule type" value="Genomic_DNA"/>
</dbReference>
<comment type="caution">
    <text evidence="1">The sequence shown here is derived from an EMBL/GenBank/DDBJ whole genome shotgun (WGS) entry which is preliminary data.</text>
</comment>
<reference evidence="1 2" key="1">
    <citation type="submission" date="2020-08" db="EMBL/GenBank/DDBJ databases">
        <title>Sequencing the genomes of 1000 actinobacteria strains.</title>
        <authorList>
            <person name="Klenk H.-P."/>
        </authorList>
    </citation>
    <scope>NUCLEOTIDE SEQUENCE [LARGE SCALE GENOMIC DNA]</scope>
    <source>
        <strain evidence="1 2">DSM 105784</strain>
    </source>
</reference>
<accession>A0A841AJC9</accession>
<dbReference type="InterPro" id="IPR011990">
    <property type="entry name" value="TPR-like_helical_dom_sf"/>
</dbReference>
<gene>
    <name evidence="1" type="ORF">HD599_000116</name>
</gene>
<dbReference type="Gene3D" id="1.25.40.10">
    <property type="entry name" value="Tetratricopeptide repeat domain"/>
    <property type="match status" value="1"/>
</dbReference>
<dbReference type="AlphaFoldDB" id="A0A841AJC9"/>
<evidence type="ECO:0000313" key="1">
    <source>
        <dbReference type="EMBL" id="MBB5841793.1"/>
    </source>
</evidence>